<dbReference type="AlphaFoldDB" id="A0A849SCZ2"/>
<evidence type="ECO:0000259" key="7">
    <source>
        <dbReference type="Pfam" id="PF09349"/>
    </source>
</evidence>
<proteinExistence type="predicted"/>
<dbReference type="GO" id="GO:0019628">
    <property type="term" value="P:urate catabolic process"/>
    <property type="evidence" value="ECO:0007669"/>
    <property type="project" value="TreeGrafter"/>
</dbReference>
<sequence>MTLEQLSALPPAELAAQFERCCGARRWVRMMCMGRPFRSLEALHEASDRASDSLTPTDWREAFTHHPRIGDVAALREKFATTSVWAGAEQAGAAAASEATLHALAQGNREYEQRFGYLFIVCATGRSADEMLSMLSMRLGNAASEEFTIAIEEQRKIMRLRLDKMIEKGTS</sequence>
<dbReference type="Proteomes" id="UP000580839">
    <property type="component" value="Unassembled WGS sequence"/>
</dbReference>
<keyword evidence="5" id="KW-0210">Decarboxylase</keyword>
<evidence type="ECO:0000313" key="8">
    <source>
        <dbReference type="EMBL" id="NOT33578.1"/>
    </source>
</evidence>
<dbReference type="InterPro" id="IPR036778">
    <property type="entry name" value="OHCU_decarboxylase_sf"/>
</dbReference>
<organism evidence="8 9">
    <name type="scientific">Eiseniibacteriota bacterium</name>
    <dbReference type="NCBI Taxonomy" id="2212470"/>
    <lineage>
        <taxon>Bacteria</taxon>
        <taxon>Candidatus Eiseniibacteriota</taxon>
    </lineage>
</organism>
<dbReference type="NCBIfam" id="NF010372">
    <property type="entry name" value="PRK13798.1"/>
    <property type="match status" value="1"/>
</dbReference>
<dbReference type="EC" id="4.1.1.97" evidence="3"/>
<dbReference type="EMBL" id="JABFRW010000055">
    <property type="protein sequence ID" value="NOT33578.1"/>
    <property type="molecule type" value="Genomic_DNA"/>
</dbReference>
<evidence type="ECO:0000256" key="4">
    <source>
        <dbReference type="ARBA" id="ARBA00022631"/>
    </source>
</evidence>
<dbReference type="Gene3D" id="1.10.3330.10">
    <property type="entry name" value="Oxo-4-hydroxy-4-carboxy-5-ureidoimidazoline decarboxylase"/>
    <property type="match status" value="1"/>
</dbReference>
<reference evidence="8 9" key="1">
    <citation type="submission" date="2020-04" db="EMBL/GenBank/DDBJ databases">
        <title>Metagenomic profiling of ammonia- and methane-oxidizing microorganisms in a Dutch drinking water treatment plant.</title>
        <authorList>
            <person name="Poghosyan L."/>
            <person name="Leucker S."/>
        </authorList>
    </citation>
    <scope>NUCLEOTIDE SEQUENCE [LARGE SCALE GENOMIC DNA]</scope>
    <source>
        <strain evidence="8">S-RSF-IL-03</strain>
    </source>
</reference>
<evidence type="ECO:0000256" key="2">
    <source>
        <dbReference type="ARBA" id="ARBA00004754"/>
    </source>
</evidence>
<dbReference type="InterPro" id="IPR018020">
    <property type="entry name" value="OHCU_decarboxylase"/>
</dbReference>
<gene>
    <name evidence="8" type="primary">uraD</name>
    <name evidence="8" type="ORF">HOP12_05330</name>
</gene>
<comment type="caution">
    <text evidence="8">The sequence shown here is derived from an EMBL/GenBank/DDBJ whole genome shotgun (WGS) entry which is preliminary data.</text>
</comment>
<evidence type="ECO:0000256" key="6">
    <source>
        <dbReference type="ARBA" id="ARBA00023239"/>
    </source>
</evidence>
<accession>A0A849SCZ2</accession>
<keyword evidence="4" id="KW-0659">Purine metabolism</keyword>
<feature type="domain" description="Oxo-4-hydroxy-4-carboxy-5-ureidoimidazoline decarboxylase" evidence="7">
    <location>
        <begin position="8"/>
        <end position="163"/>
    </location>
</feature>
<name>A0A849SCZ2_UNCEI</name>
<evidence type="ECO:0000256" key="1">
    <source>
        <dbReference type="ARBA" id="ARBA00001163"/>
    </source>
</evidence>
<dbReference type="InterPro" id="IPR017595">
    <property type="entry name" value="OHCU_decarboxylase-2"/>
</dbReference>
<dbReference type="GO" id="GO:0006144">
    <property type="term" value="P:purine nucleobase metabolic process"/>
    <property type="evidence" value="ECO:0007669"/>
    <property type="project" value="UniProtKB-KW"/>
</dbReference>
<evidence type="ECO:0000256" key="5">
    <source>
        <dbReference type="ARBA" id="ARBA00022793"/>
    </source>
</evidence>
<dbReference type="GO" id="GO:0051997">
    <property type="term" value="F:2-oxo-4-hydroxy-4-carboxy-5-ureidoimidazoline decarboxylase activity"/>
    <property type="evidence" value="ECO:0007669"/>
    <property type="project" value="UniProtKB-EC"/>
</dbReference>
<evidence type="ECO:0000313" key="9">
    <source>
        <dbReference type="Proteomes" id="UP000580839"/>
    </source>
</evidence>
<protein>
    <recommendedName>
        <fullName evidence="3">2-oxo-4-hydroxy-4-carboxy-5-ureidoimidazoline decarboxylase</fullName>
        <ecNumber evidence="3">4.1.1.97</ecNumber>
    </recommendedName>
</protein>
<dbReference type="PANTHER" id="PTHR43466">
    <property type="entry name" value="2-OXO-4-HYDROXY-4-CARBOXY-5-UREIDOIMIDAZOLINE DECARBOXYLASE-RELATED"/>
    <property type="match status" value="1"/>
</dbReference>
<dbReference type="SUPFAM" id="SSF158694">
    <property type="entry name" value="UraD-Like"/>
    <property type="match status" value="1"/>
</dbReference>
<comment type="pathway">
    <text evidence="2">Purine metabolism; urate degradation; (S)-allantoin from urate: step 3/3.</text>
</comment>
<comment type="catalytic activity">
    <reaction evidence="1">
        <text>5-hydroxy-2-oxo-4-ureido-2,5-dihydro-1H-imidazole-5-carboxylate + H(+) = (S)-allantoin + CO2</text>
        <dbReference type="Rhea" id="RHEA:26301"/>
        <dbReference type="ChEBI" id="CHEBI:15378"/>
        <dbReference type="ChEBI" id="CHEBI:15678"/>
        <dbReference type="ChEBI" id="CHEBI:16526"/>
        <dbReference type="ChEBI" id="CHEBI:58639"/>
        <dbReference type="EC" id="4.1.1.97"/>
    </reaction>
</comment>
<keyword evidence="6 8" id="KW-0456">Lyase</keyword>
<dbReference type="NCBIfam" id="TIGR03180">
    <property type="entry name" value="UraD_2"/>
    <property type="match status" value="1"/>
</dbReference>
<dbReference type="PANTHER" id="PTHR43466:SF1">
    <property type="entry name" value="2-OXO-4-HYDROXY-4-CARBOXY-5-UREIDOIMIDAZOLINE DECARBOXYLASE-RELATED"/>
    <property type="match status" value="1"/>
</dbReference>
<dbReference type="Pfam" id="PF09349">
    <property type="entry name" value="OHCU_decarbox"/>
    <property type="match status" value="1"/>
</dbReference>
<evidence type="ECO:0000256" key="3">
    <source>
        <dbReference type="ARBA" id="ARBA00012257"/>
    </source>
</evidence>